<dbReference type="SUPFAM" id="SSF56112">
    <property type="entry name" value="Protein kinase-like (PK-like)"/>
    <property type="match status" value="1"/>
</dbReference>
<accession>A0A8S9HYG8</accession>
<dbReference type="InterPro" id="IPR001245">
    <property type="entry name" value="Ser-Thr/Tyr_kinase_cat_dom"/>
</dbReference>
<dbReference type="PROSITE" id="PS00108">
    <property type="entry name" value="PROTEIN_KINASE_ST"/>
    <property type="match status" value="1"/>
</dbReference>
<evidence type="ECO:0000256" key="4">
    <source>
        <dbReference type="ARBA" id="ARBA00022614"/>
    </source>
</evidence>
<dbReference type="Pfam" id="PF13855">
    <property type="entry name" value="LRR_8"/>
    <property type="match status" value="2"/>
</dbReference>
<dbReference type="EC" id="2.7.11.1" evidence="2"/>
<dbReference type="Pfam" id="PF12819">
    <property type="entry name" value="Malectin_like"/>
    <property type="match status" value="1"/>
</dbReference>
<evidence type="ECO:0000256" key="18">
    <source>
        <dbReference type="SAM" id="Phobius"/>
    </source>
</evidence>
<keyword evidence="12 18" id="KW-1133">Transmembrane helix</keyword>
<dbReference type="PANTHER" id="PTHR45631:SF155">
    <property type="entry name" value="PROTEIN KINASE DOMAIN-CONTAINING PROTEIN"/>
    <property type="match status" value="1"/>
</dbReference>
<name>A0A8S9HYG8_BRACR</name>
<evidence type="ECO:0000256" key="8">
    <source>
        <dbReference type="ARBA" id="ARBA00022737"/>
    </source>
</evidence>
<gene>
    <name evidence="21" type="ORF">F2Q70_00014723</name>
</gene>
<evidence type="ECO:0000256" key="16">
    <source>
        <dbReference type="ARBA" id="ARBA00048679"/>
    </source>
</evidence>
<evidence type="ECO:0000256" key="15">
    <source>
        <dbReference type="ARBA" id="ARBA00047899"/>
    </source>
</evidence>
<evidence type="ECO:0000256" key="19">
    <source>
        <dbReference type="SAM" id="SignalP"/>
    </source>
</evidence>
<dbReference type="InterPro" id="IPR001611">
    <property type="entry name" value="Leu-rich_rpt"/>
</dbReference>
<protein>
    <recommendedName>
        <fullName evidence="2">non-specific serine/threonine protein kinase</fullName>
        <ecNumber evidence="2">2.7.11.1</ecNumber>
    </recommendedName>
</protein>
<dbReference type="SMART" id="SM00220">
    <property type="entry name" value="S_TKc"/>
    <property type="match status" value="1"/>
</dbReference>
<keyword evidence="14" id="KW-0675">Receptor</keyword>
<evidence type="ECO:0000256" key="14">
    <source>
        <dbReference type="ARBA" id="ARBA00023170"/>
    </source>
</evidence>
<dbReference type="InterPro" id="IPR017441">
    <property type="entry name" value="Protein_kinase_ATP_BS"/>
</dbReference>
<evidence type="ECO:0000256" key="7">
    <source>
        <dbReference type="ARBA" id="ARBA00022729"/>
    </source>
</evidence>
<feature type="signal peptide" evidence="19">
    <location>
        <begin position="1"/>
        <end position="23"/>
    </location>
</feature>
<evidence type="ECO:0000256" key="11">
    <source>
        <dbReference type="ARBA" id="ARBA00022840"/>
    </source>
</evidence>
<dbReference type="SUPFAM" id="SSF52047">
    <property type="entry name" value="RNI-like"/>
    <property type="match status" value="1"/>
</dbReference>
<keyword evidence="10" id="KW-0418">Kinase</keyword>
<evidence type="ECO:0000256" key="12">
    <source>
        <dbReference type="ARBA" id="ARBA00022989"/>
    </source>
</evidence>
<dbReference type="Gene3D" id="1.10.510.10">
    <property type="entry name" value="Transferase(Phosphotransferase) domain 1"/>
    <property type="match status" value="1"/>
</dbReference>
<dbReference type="FunFam" id="3.30.200.20:FF:000394">
    <property type="entry name" value="Leucine-rich repeat receptor-like protein kinase"/>
    <property type="match status" value="1"/>
</dbReference>
<dbReference type="InterPro" id="IPR011009">
    <property type="entry name" value="Kinase-like_dom_sf"/>
</dbReference>
<evidence type="ECO:0000256" key="10">
    <source>
        <dbReference type="ARBA" id="ARBA00022777"/>
    </source>
</evidence>
<evidence type="ECO:0000256" key="1">
    <source>
        <dbReference type="ARBA" id="ARBA00004167"/>
    </source>
</evidence>
<evidence type="ECO:0000256" key="3">
    <source>
        <dbReference type="ARBA" id="ARBA00022527"/>
    </source>
</evidence>
<proteinExistence type="predicted"/>
<dbReference type="GO" id="GO:0004674">
    <property type="term" value="F:protein serine/threonine kinase activity"/>
    <property type="evidence" value="ECO:0007669"/>
    <property type="project" value="UniProtKB-KW"/>
</dbReference>
<reference evidence="21" key="1">
    <citation type="submission" date="2019-12" db="EMBL/GenBank/DDBJ databases">
        <title>Genome sequencing and annotation of Brassica cretica.</title>
        <authorList>
            <person name="Studholme D.J."/>
            <person name="Sarris P.F."/>
        </authorList>
    </citation>
    <scope>NUCLEOTIDE SEQUENCE</scope>
    <source>
        <strain evidence="21">PFS-102/07</strain>
        <tissue evidence="21">Leaf</tissue>
    </source>
</reference>
<comment type="catalytic activity">
    <reaction evidence="16">
        <text>L-seryl-[protein] + ATP = O-phospho-L-seryl-[protein] + ADP + H(+)</text>
        <dbReference type="Rhea" id="RHEA:17989"/>
        <dbReference type="Rhea" id="RHEA-COMP:9863"/>
        <dbReference type="Rhea" id="RHEA-COMP:11604"/>
        <dbReference type="ChEBI" id="CHEBI:15378"/>
        <dbReference type="ChEBI" id="CHEBI:29999"/>
        <dbReference type="ChEBI" id="CHEBI:30616"/>
        <dbReference type="ChEBI" id="CHEBI:83421"/>
        <dbReference type="ChEBI" id="CHEBI:456216"/>
        <dbReference type="EC" id="2.7.11.1"/>
    </reaction>
</comment>
<dbReference type="AlphaFoldDB" id="A0A8S9HYG8"/>
<keyword evidence="11 17" id="KW-0067">ATP-binding</keyword>
<evidence type="ECO:0000256" key="17">
    <source>
        <dbReference type="PROSITE-ProRule" id="PRU10141"/>
    </source>
</evidence>
<sequence length="1035" mass="113880">MENYLGLLLALFAAFAITNFIQAQEQQGFISLDCGLPANGRSPYNDTFSRLHFSSDATFIQSGKTGKIQSTLVSRFMKPYTTLRYFPDGIRNCYNLNVGKGSKYLIRATFIYGNYDGHDIKPVFDLYLGPNLWATIDLERAVNGTRQDMLHIPTSNSLQICLVKTGETTPLISALELRPMENVSYSTESDSLNLYNMYYLSKSGSQIRYSRDIYDRIWRSYFKMEWTQIFTDLDVVHSNKYAPPKDALKYAATPTNASAPLTIEWSSANPDAQYHLYAHFAELQDLEANETREFSMVWNGQHYYGPLVPLKLNLLTIFNKSPRTCNGGKCSVQLIRTNRSTLPPLLNAFEVFTVIHLPQSETDESDVSAIKSIATSYALSRINWQGDPCVPQQLRWDGLNCTNTVASMPPRLTTLNLSSSGLTGTIAAAIQNLTQLEKLDLSNNNLTGGVPEFLGDMKSLTVINLSGNNLSGSLPQAFQRKGLELSVEGNPRLCLSSPCKKPTKKKVVVPIVVSVSAATVIFVVVLFLVVRMKNPSIWEVSAIKSIAASYALSRISWQGDPCVPPQLRWDGLNCTNTVASMPPRLTTLNLSSSGLTGTIAAALQNLTQLEKLDLSNNNLTGGVPEFLGNMKLLTVINLSGNNLNGSLPQALQRKGLELSVEGNPRLCFSDPCKKPTKKKVVVPIVVSVASAATVIFVVVLFLVVRIKNSSILEGLHLLMGTSMANVTFANKKSRRFTYSEVIKMTNNFQKVLGKGGFGKVYHGTVNIYEQVAVKVLSESSTQGSKEFKAEVDLLLRVHHTNLVRLVGYCYEGDKLALIYEFLPNGDLKQHLTGKGDGSIIKWSVRLRIALEAASGLEYLHIGCTPPMVHRDVKTANILLDENLKAKLADFGLSRSFQSGGEYQVLTAIAGTLGYLDPDFGIVLLEMITNQPVINQTSEILHITQWVGFKISQGDIIGIMDPNLGKDYDSNSAWRALELALSCANPSSSKRPSMSQVIQGLKECIVCGNSRVNNNQGLEPQAMSIGLDSSMDPMAR</sequence>
<comment type="caution">
    <text evidence="21">The sequence shown here is derived from an EMBL/GenBank/DDBJ whole genome shotgun (WGS) entry which is preliminary data.</text>
</comment>
<feature type="domain" description="Protein kinase" evidence="20">
    <location>
        <begin position="746"/>
        <end position="1004"/>
    </location>
</feature>
<dbReference type="PROSITE" id="PS00107">
    <property type="entry name" value="PROTEIN_KINASE_ATP"/>
    <property type="match status" value="1"/>
</dbReference>
<dbReference type="FunFam" id="3.80.10.10:FF:000129">
    <property type="entry name" value="Leucine-rich repeat receptor-like kinase"/>
    <property type="match status" value="2"/>
</dbReference>
<organism evidence="21">
    <name type="scientific">Brassica cretica</name>
    <name type="common">Mustard</name>
    <dbReference type="NCBI Taxonomy" id="69181"/>
    <lineage>
        <taxon>Eukaryota</taxon>
        <taxon>Viridiplantae</taxon>
        <taxon>Streptophyta</taxon>
        <taxon>Embryophyta</taxon>
        <taxon>Tracheophyta</taxon>
        <taxon>Spermatophyta</taxon>
        <taxon>Magnoliopsida</taxon>
        <taxon>eudicotyledons</taxon>
        <taxon>Gunneridae</taxon>
        <taxon>Pentapetalae</taxon>
        <taxon>rosids</taxon>
        <taxon>malvids</taxon>
        <taxon>Brassicales</taxon>
        <taxon>Brassicaceae</taxon>
        <taxon>Brassiceae</taxon>
        <taxon>Brassica</taxon>
    </lineage>
</organism>
<dbReference type="Pfam" id="PF07714">
    <property type="entry name" value="PK_Tyr_Ser-Thr"/>
    <property type="match status" value="1"/>
</dbReference>
<keyword evidence="4" id="KW-0433">Leucine-rich repeat</keyword>
<dbReference type="PROSITE" id="PS50011">
    <property type="entry name" value="PROTEIN_KINASE_DOM"/>
    <property type="match status" value="1"/>
</dbReference>
<dbReference type="GO" id="GO:0005524">
    <property type="term" value="F:ATP binding"/>
    <property type="evidence" value="ECO:0007669"/>
    <property type="project" value="UniProtKB-UniRule"/>
</dbReference>
<evidence type="ECO:0000259" key="20">
    <source>
        <dbReference type="PROSITE" id="PS50011"/>
    </source>
</evidence>
<keyword evidence="9 17" id="KW-0547">Nucleotide-binding</keyword>
<feature type="binding site" evidence="17">
    <location>
        <position position="774"/>
    </location>
    <ligand>
        <name>ATP</name>
        <dbReference type="ChEBI" id="CHEBI:30616"/>
    </ligand>
</feature>
<dbReference type="SMART" id="SM00369">
    <property type="entry name" value="LRR_TYP"/>
    <property type="match status" value="4"/>
</dbReference>
<keyword evidence="5" id="KW-0808">Transferase</keyword>
<dbReference type="InterPro" id="IPR024788">
    <property type="entry name" value="Malectin-like_Carb-bd_dom"/>
</dbReference>
<dbReference type="Gene3D" id="3.30.200.20">
    <property type="entry name" value="Phosphorylase Kinase, domain 1"/>
    <property type="match status" value="1"/>
</dbReference>
<keyword evidence="6 18" id="KW-0812">Transmembrane</keyword>
<evidence type="ECO:0000313" key="21">
    <source>
        <dbReference type="EMBL" id="KAF2563355.1"/>
    </source>
</evidence>
<dbReference type="GO" id="GO:0016020">
    <property type="term" value="C:membrane"/>
    <property type="evidence" value="ECO:0007669"/>
    <property type="project" value="UniProtKB-SubCell"/>
</dbReference>
<evidence type="ECO:0000256" key="6">
    <source>
        <dbReference type="ARBA" id="ARBA00022692"/>
    </source>
</evidence>
<dbReference type="EMBL" id="QGKY02001250">
    <property type="protein sequence ID" value="KAF2563355.1"/>
    <property type="molecule type" value="Genomic_DNA"/>
</dbReference>
<evidence type="ECO:0000256" key="5">
    <source>
        <dbReference type="ARBA" id="ARBA00022679"/>
    </source>
</evidence>
<keyword evidence="8" id="KW-0677">Repeat</keyword>
<keyword evidence="3" id="KW-0723">Serine/threonine-protein kinase</keyword>
<feature type="transmembrane region" description="Helical" evidence="18">
    <location>
        <begin position="680"/>
        <end position="704"/>
    </location>
</feature>
<evidence type="ECO:0000256" key="2">
    <source>
        <dbReference type="ARBA" id="ARBA00012513"/>
    </source>
</evidence>
<dbReference type="PRINTS" id="PR00019">
    <property type="entry name" value="LEURICHRPT"/>
</dbReference>
<feature type="transmembrane region" description="Helical" evidence="18">
    <location>
        <begin position="507"/>
        <end position="530"/>
    </location>
</feature>
<dbReference type="InterPro" id="IPR008271">
    <property type="entry name" value="Ser/Thr_kinase_AS"/>
</dbReference>
<dbReference type="InterPro" id="IPR032675">
    <property type="entry name" value="LRR_dom_sf"/>
</dbReference>
<feature type="chain" id="PRO_5035818753" description="non-specific serine/threonine protein kinase" evidence="19">
    <location>
        <begin position="24"/>
        <end position="1035"/>
    </location>
</feature>
<evidence type="ECO:0000256" key="9">
    <source>
        <dbReference type="ARBA" id="ARBA00022741"/>
    </source>
</evidence>
<evidence type="ECO:0000256" key="13">
    <source>
        <dbReference type="ARBA" id="ARBA00023136"/>
    </source>
</evidence>
<keyword evidence="13 18" id="KW-0472">Membrane</keyword>
<comment type="catalytic activity">
    <reaction evidence="15">
        <text>L-threonyl-[protein] + ATP = O-phospho-L-threonyl-[protein] + ADP + H(+)</text>
        <dbReference type="Rhea" id="RHEA:46608"/>
        <dbReference type="Rhea" id="RHEA-COMP:11060"/>
        <dbReference type="Rhea" id="RHEA-COMP:11605"/>
        <dbReference type="ChEBI" id="CHEBI:15378"/>
        <dbReference type="ChEBI" id="CHEBI:30013"/>
        <dbReference type="ChEBI" id="CHEBI:30616"/>
        <dbReference type="ChEBI" id="CHEBI:61977"/>
        <dbReference type="ChEBI" id="CHEBI:456216"/>
        <dbReference type="EC" id="2.7.11.1"/>
    </reaction>
</comment>
<dbReference type="PANTHER" id="PTHR45631">
    <property type="entry name" value="OS07G0107800 PROTEIN-RELATED"/>
    <property type="match status" value="1"/>
</dbReference>
<dbReference type="Gene3D" id="3.80.10.10">
    <property type="entry name" value="Ribonuclease Inhibitor"/>
    <property type="match status" value="2"/>
</dbReference>
<keyword evidence="7 19" id="KW-0732">Signal</keyword>
<dbReference type="InterPro" id="IPR000719">
    <property type="entry name" value="Prot_kinase_dom"/>
</dbReference>
<comment type="subcellular location">
    <subcellularLocation>
        <location evidence="1">Membrane</location>
        <topology evidence="1">Single-pass membrane protein</topology>
    </subcellularLocation>
</comment>
<dbReference type="InterPro" id="IPR003591">
    <property type="entry name" value="Leu-rich_rpt_typical-subtyp"/>
</dbReference>